<accession>A0A5P8P3P3</accession>
<dbReference type="OrthoDB" id="5334975at2"/>
<dbReference type="EMBL" id="CP043617">
    <property type="protein sequence ID" value="QFR50231.1"/>
    <property type="molecule type" value="Genomic_DNA"/>
</dbReference>
<feature type="region of interest" description="Disordered" evidence="1">
    <location>
        <begin position="1"/>
        <end position="74"/>
    </location>
</feature>
<evidence type="ECO:0000256" key="1">
    <source>
        <dbReference type="SAM" id="MobiDB-lite"/>
    </source>
</evidence>
<feature type="compositionally biased region" description="Polar residues" evidence="1">
    <location>
        <begin position="1"/>
        <end position="17"/>
    </location>
</feature>
<name>A0A5P8P3P3_9BACT</name>
<reference evidence="2 3" key="1">
    <citation type="submission" date="2019-09" db="EMBL/GenBank/DDBJ databases">
        <title>Sulfurimonas gotlandica sp. nov., a chemoautotrophic and psychrotolerant epsilonproteobacterium isolated from a pelagic redoxcline, and an emended description of the genus Sulfurimonas.</title>
        <authorList>
            <person name="Wang S."/>
            <person name="Jiang L."/>
            <person name="Shao S."/>
        </authorList>
    </citation>
    <scope>NUCLEOTIDE SEQUENCE [LARGE SCALE GENOMIC DNA]</scope>
    <source>
        <strain evidence="2 3">GYSZ_1</strain>
    </source>
</reference>
<dbReference type="RefSeq" id="WP_152308179.1">
    <property type="nucleotide sequence ID" value="NZ_CP043617.1"/>
</dbReference>
<evidence type="ECO:0000313" key="2">
    <source>
        <dbReference type="EMBL" id="QFR50231.1"/>
    </source>
</evidence>
<gene>
    <name evidence="2" type="ORF">FJR48_11020</name>
</gene>
<dbReference type="Proteomes" id="UP000326944">
    <property type="component" value="Chromosome"/>
</dbReference>
<dbReference type="KEGG" id="sulg:FJR48_11020"/>
<evidence type="ECO:0000313" key="3">
    <source>
        <dbReference type="Proteomes" id="UP000326944"/>
    </source>
</evidence>
<dbReference type="AlphaFoldDB" id="A0A5P8P3P3"/>
<feature type="compositionally biased region" description="Low complexity" evidence="1">
    <location>
        <begin position="27"/>
        <end position="43"/>
    </location>
</feature>
<feature type="compositionally biased region" description="Polar residues" evidence="1">
    <location>
        <begin position="44"/>
        <end position="59"/>
    </location>
</feature>
<proteinExistence type="predicted"/>
<organism evidence="2 3">
    <name type="scientific">Sulfurimonas lithotrophica</name>
    <dbReference type="NCBI Taxonomy" id="2590022"/>
    <lineage>
        <taxon>Bacteria</taxon>
        <taxon>Pseudomonadati</taxon>
        <taxon>Campylobacterota</taxon>
        <taxon>Epsilonproteobacteria</taxon>
        <taxon>Campylobacterales</taxon>
        <taxon>Sulfurimonadaceae</taxon>
        <taxon>Sulfurimonas</taxon>
    </lineage>
</organism>
<sequence>MNTTRYLFQSPYHSQVQFGRPDPSSEQNQKTDNNLTNLNDVNNSVQKEAQSFQATQTTEVKPKVSSANKLDVYA</sequence>
<keyword evidence="3" id="KW-1185">Reference proteome</keyword>
<protein>
    <submittedName>
        <fullName evidence="2">Uncharacterized protein</fullName>
    </submittedName>
</protein>